<dbReference type="EMBL" id="FOCQ01000001">
    <property type="protein sequence ID" value="SEM69124.1"/>
    <property type="molecule type" value="Genomic_DNA"/>
</dbReference>
<dbReference type="OrthoDB" id="7348379at2"/>
<evidence type="ECO:0000313" key="3">
    <source>
        <dbReference type="Proteomes" id="UP000199695"/>
    </source>
</evidence>
<gene>
    <name evidence="2" type="ORF">SAMN05444955_101106</name>
</gene>
<feature type="signal peptide" evidence="1">
    <location>
        <begin position="1"/>
        <end position="20"/>
    </location>
</feature>
<accession>A0A1H8AGM6</accession>
<reference evidence="2 3" key="1">
    <citation type="submission" date="2016-10" db="EMBL/GenBank/DDBJ databases">
        <authorList>
            <person name="de Groot N.N."/>
        </authorList>
    </citation>
    <scope>NUCLEOTIDE SEQUENCE [LARGE SCALE GENOMIC DNA]</scope>
    <source>
        <strain evidence="2 3">DSM 46701</strain>
    </source>
</reference>
<evidence type="ECO:0000313" key="2">
    <source>
        <dbReference type="EMBL" id="SEM69124.1"/>
    </source>
</evidence>
<feature type="chain" id="PRO_5039630533" description="Cupredoxin-like domain-containing protein" evidence="1">
    <location>
        <begin position="21"/>
        <end position="121"/>
    </location>
</feature>
<dbReference type="Proteomes" id="UP000199695">
    <property type="component" value="Unassembled WGS sequence"/>
</dbReference>
<proteinExistence type="predicted"/>
<keyword evidence="3" id="KW-1185">Reference proteome</keyword>
<protein>
    <recommendedName>
        <fullName evidence="4">Cupredoxin-like domain-containing protein</fullName>
    </recommendedName>
</protein>
<organism evidence="2 3">
    <name type="scientific">Lihuaxuella thermophila</name>
    <dbReference type="NCBI Taxonomy" id="1173111"/>
    <lineage>
        <taxon>Bacteria</taxon>
        <taxon>Bacillati</taxon>
        <taxon>Bacillota</taxon>
        <taxon>Bacilli</taxon>
        <taxon>Bacillales</taxon>
        <taxon>Thermoactinomycetaceae</taxon>
        <taxon>Lihuaxuella</taxon>
    </lineage>
</organism>
<dbReference type="AlphaFoldDB" id="A0A1H8AGM6"/>
<evidence type="ECO:0000256" key="1">
    <source>
        <dbReference type="SAM" id="SignalP"/>
    </source>
</evidence>
<sequence>MRKKLVLSFFAICTIFVLSAMTYADTAYPLQLNTGQPTAHTDWIYFPAGKMKIHIENKGSRPIHFYVLEYCPYYECSALRSGEVEPGKTLDISAPHPAGKYMFKMDNDEFLSSEASGTLSQ</sequence>
<dbReference type="RefSeq" id="WP_089964419.1">
    <property type="nucleotide sequence ID" value="NZ_FOCQ01000001.1"/>
</dbReference>
<evidence type="ECO:0008006" key="4">
    <source>
        <dbReference type="Google" id="ProtNLM"/>
    </source>
</evidence>
<keyword evidence="1" id="KW-0732">Signal</keyword>
<name>A0A1H8AGM6_9BACL</name>